<evidence type="ECO:0000256" key="1">
    <source>
        <dbReference type="SAM" id="MobiDB-lite"/>
    </source>
</evidence>
<feature type="compositionally biased region" description="Polar residues" evidence="1">
    <location>
        <begin position="449"/>
        <end position="468"/>
    </location>
</feature>
<evidence type="ECO:0000313" key="2">
    <source>
        <dbReference type="EMBL" id="GAX75000.1"/>
    </source>
</evidence>
<dbReference type="STRING" id="1157962.A0A250WWV3"/>
<dbReference type="AlphaFoldDB" id="A0A250WWV3"/>
<feature type="region of interest" description="Disordered" evidence="1">
    <location>
        <begin position="436"/>
        <end position="538"/>
    </location>
</feature>
<keyword evidence="3" id="KW-1185">Reference proteome</keyword>
<organism evidence="2 3">
    <name type="scientific">Chlamydomonas eustigma</name>
    <dbReference type="NCBI Taxonomy" id="1157962"/>
    <lineage>
        <taxon>Eukaryota</taxon>
        <taxon>Viridiplantae</taxon>
        <taxon>Chlorophyta</taxon>
        <taxon>core chlorophytes</taxon>
        <taxon>Chlorophyceae</taxon>
        <taxon>CS clade</taxon>
        <taxon>Chlamydomonadales</taxon>
        <taxon>Chlamydomonadaceae</taxon>
        <taxon>Chlamydomonas</taxon>
    </lineage>
</organism>
<gene>
    <name evidence="2" type="ORF">CEUSTIGMA_g2446.t1</name>
</gene>
<feature type="compositionally biased region" description="Polar residues" evidence="1">
    <location>
        <begin position="489"/>
        <end position="505"/>
    </location>
</feature>
<accession>A0A250WWV3</accession>
<dbReference type="OrthoDB" id="532515at2759"/>
<reference evidence="2 3" key="1">
    <citation type="submission" date="2017-08" db="EMBL/GenBank/DDBJ databases">
        <title>Acidophilic green algal genome provides insights into adaptation to an acidic environment.</title>
        <authorList>
            <person name="Hirooka S."/>
            <person name="Hirose Y."/>
            <person name="Kanesaki Y."/>
            <person name="Higuchi S."/>
            <person name="Fujiwara T."/>
            <person name="Onuma R."/>
            <person name="Era A."/>
            <person name="Ohbayashi R."/>
            <person name="Uzuka A."/>
            <person name="Nozaki H."/>
            <person name="Yoshikawa H."/>
            <person name="Miyagishima S.Y."/>
        </authorList>
    </citation>
    <scope>NUCLEOTIDE SEQUENCE [LARGE SCALE GENOMIC DNA]</scope>
    <source>
        <strain evidence="2 3">NIES-2499</strain>
    </source>
</reference>
<dbReference type="Proteomes" id="UP000232323">
    <property type="component" value="Unassembled WGS sequence"/>
</dbReference>
<feature type="compositionally biased region" description="Basic and acidic residues" evidence="1">
    <location>
        <begin position="506"/>
        <end position="515"/>
    </location>
</feature>
<proteinExistence type="predicted"/>
<feature type="compositionally biased region" description="Polar residues" evidence="1">
    <location>
        <begin position="11"/>
        <end position="36"/>
    </location>
</feature>
<evidence type="ECO:0000313" key="3">
    <source>
        <dbReference type="Proteomes" id="UP000232323"/>
    </source>
</evidence>
<dbReference type="EMBL" id="BEGY01000010">
    <property type="protein sequence ID" value="GAX75000.1"/>
    <property type="molecule type" value="Genomic_DNA"/>
</dbReference>
<sequence>MDLSFDIAGSPPTSVNPQMDSLQPSSNHGNQPQWLSSIHPHASANSVMQQYRQAGMMLSVAQNQNRFIEDLLSAESSLNALERYKALIRLMSALKRRMLQANIVNPLNPQSWEGPEQQEVLKQIVMVGECLARFGTAEFSERSNASRAINTKDYATLLTQFLEAHGTLFALEFILSLPQGLQDEVLTVRTLLQTRCEANSILFGQLVKHVGLEGQGNGVVVCNTNVVSSNPTSTSSASPKTLTQVAAQAWSKATEKRSSRFGLMGAAALLGLWMLKGRLGWGGSRQEPGRRRVCSRGGEEPSESGYEQYRYGPGRRRIHHGSGGALGFAERLLETHTSSERAAITHIAACAEQLQRAQHNIELLSNDWRMGQMRLGGGSHPQGYLPVDTNHCSLQSYLYSLEAPPASRMYRYQPLLQGPPLLHTYDIPASDVHEIPYHPTPSVPHQKLIGSSSGNPAMSPIEMTSSNSRGDRGGWSKHQQSIAPPVAAVTSSISGGNTSGQGQKQNTDKLGRRQSENVSNPAAGLIMDNPEGQGGHFDMSGVMENVMASAGAAAAQAQGMFKEAAVVLLRGPAP</sequence>
<feature type="region of interest" description="Disordered" evidence="1">
    <location>
        <begin position="284"/>
        <end position="309"/>
    </location>
</feature>
<protein>
    <submittedName>
        <fullName evidence="2">Uncharacterized protein</fullName>
    </submittedName>
</protein>
<feature type="region of interest" description="Disordered" evidence="1">
    <location>
        <begin position="1"/>
        <end position="37"/>
    </location>
</feature>
<name>A0A250WWV3_9CHLO</name>
<comment type="caution">
    <text evidence="2">The sequence shown here is derived from an EMBL/GenBank/DDBJ whole genome shotgun (WGS) entry which is preliminary data.</text>
</comment>